<keyword evidence="3" id="KW-1185">Reference proteome</keyword>
<keyword evidence="1" id="KW-0732">Signal</keyword>
<proteinExistence type="predicted"/>
<protein>
    <submittedName>
        <fullName evidence="2">Uncharacterized protein</fullName>
    </submittedName>
</protein>
<reference evidence="3" key="1">
    <citation type="submission" date="2024-06" db="EMBL/GenBank/DDBJ databases">
        <title>Multi-omics analyses provide insights into the biosynthesis of the anticancer antibiotic pleurotin in Hohenbuehelia grisea.</title>
        <authorList>
            <person name="Weaver J.A."/>
            <person name="Alberti F."/>
        </authorList>
    </citation>
    <scope>NUCLEOTIDE SEQUENCE [LARGE SCALE GENOMIC DNA]</scope>
    <source>
        <strain evidence="3">T-177</strain>
    </source>
</reference>
<dbReference type="Proteomes" id="UP001556367">
    <property type="component" value="Unassembled WGS sequence"/>
</dbReference>
<name>A0ABR3JBU9_9AGAR</name>
<feature type="chain" id="PRO_5047522546" evidence="1">
    <location>
        <begin position="24"/>
        <end position="354"/>
    </location>
</feature>
<evidence type="ECO:0000256" key="1">
    <source>
        <dbReference type="SAM" id="SignalP"/>
    </source>
</evidence>
<feature type="signal peptide" evidence="1">
    <location>
        <begin position="1"/>
        <end position="23"/>
    </location>
</feature>
<evidence type="ECO:0000313" key="2">
    <source>
        <dbReference type="EMBL" id="KAL0953124.1"/>
    </source>
</evidence>
<dbReference type="EMBL" id="JASNQZ010000008">
    <property type="protein sequence ID" value="KAL0953124.1"/>
    <property type="molecule type" value="Genomic_DNA"/>
</dbReference>
<dbReference type="Gene3D" id="3.40.390.10">
    <property type="entry name" value="Collagenase (Catalytic Domain)"/>
    <property type="match status" value="1"/>
</dbReference>
<organism evidence="2 3">
    <name type="scientific">Hohenbuehelia grisea</name>
    <dbReference type="NCBI Taxonomy" id="104357"/>
    <lineage>
        <taxon>Eukaryota</taxon>
        <taxon>Fungi</taxon>
        <taxon>Dikarya</taxon>
        <taxon>Basidiomycota</taxon>
        <taxon>Agaricomycotina</taxon>
        <taxon>Agaricomycetes</taxon>
        <taxon>Agaricomycetidae</taxon>
        <taxon>Agaricales</taxon>
        <taxon>Pleurotineae</taxon>
        <taxon>Pleurotaceae</taxon>
        <taxon>Hohenbuehelia</taxon>
    </lineage>
</organism>
<dbReference type="SUPFAM" id="SSF55486">
    <property type="entry name" value="Metalloproteases ('zincins'), catalytic domain"/>
    <property type="match status" value="1"/>
</dbReference>
<accession>A0ABR3JBU9</accession>
<evidence type="ECO:0000313" key="3">
    <source>
        <dbReference type="Proteomes" id="UP001556367"/>
    </source>
</evidence>
<gene>
    <name evidence="2" type="ORF">HGRIS_004393</name>
</gene>
<dbReference type="InterPro" id="IPR024079">
    <property type="entry name" value="MetalloPept_cat_dom_sf"/>
</dbReference>
<sequence length="354" mass="37819">MLNSLRLCSLSLFTFLAIRGSLAVPLDKRAAPPILILTNRDSGTPGAAFACSNAEKNRIADAIDEVKMLAVNAATRLRTPGVQASSGFHAFFGTGDPEWIAKTFFDPLASLDAPFDADSATLASIPNHAITITCVRNEGPTPMGETNPRLPSVIKLFPKAFTSIADINSDAESWRLHRTYTSGIYGTLSHVLLHELLHAAILIPEPNRCIDVEYTISNSQGQPSRPFKAYGIDVCQRLEPAQKLRNVQNFEWFAFLELATPEIYQDDCNGTPGPIPSHTAVPLPPIVQQRRAVGSTVSVPTIVGGSVASFTGGPVPTLSTLSTPSVPVVQNGKGGKGFCAMIPGNDSPMGHLHI</sequence>
<comment type="caution">
    <text evidence="2">The sequence shown here is derived from an EMBL/GenBank/DDBJ whole genome shotgun (WGS) entry which is preliminary data.</text>
</comment>